<keyword evidence="3" id="KW-1185">Reference proteome</keyword>
<sequence>MPSKRGKILSGDLFLYQNGWLQKEQAVIISKTSSEVSDSKLSSLPDTESVSSAADLDERKFSEQDFTKEAEVISNIYHAPDLVEHESHSSEDVDSLEMEQAGKRDVQHDEPEIKLGELQNPDPSLSEPVEEDKTSRSSLSSLSEVDENISDVMKGGSTSLEAEGDIIKEFVISPQPSIEESEVQFMSRAVDDNNIKSQSMTQVPTN</sequence>
<protein>
    <submittedName>
        <fullName evidence="2">Uncharacterized protein</fullName>
    </submittedName>
</protein>
<organism evidence="2 3">
    <name type="scientific">Prunus yedoensis var. nudiflora</name>
    <dbReference type="NCBI Taxonomy" id="2094558"/>
    <lineage>
        <taxon>Eukaryota</taxon>
        <taxon>Viridiplantae</taxon>
        <taxon>Streptophyta</taxon>
        <taxon>Embryophyta</taxon>
        <taxon>Tracheophyta</taxon>
        <taxon>Spermatophyta</taxon>
        <taxon>Magnoliopsida</taxon>
        <taxon>eudicotyledons</taxon>
        <taxon>Gunneridae</taxon>
        <taxon>Pentapetalae</taxon>
        <taxon>rosids</taxon>
        <taxon>fabids</taxon>
        <taxon>Rosales</taxon>
        <taxon>Rosaceae</taxon>
        <taxon>Amygdaloideae</taxon>
        <taxon>Amygdaleae</taxon>
        <taxon>Prunus</taxon>
    </lineage>
</organism>
<evidence type="ECO:0000313" key="2">
    <source>
        <dbReference type="EMBL" id="PQM43055.1"/>
    </source>
</evidence>
<accession>A0A314UZT3</accession>
<dbReference type="PANTHER" id="PTHR33870:SF4">
    <property type="entry name" value="CARDIOMYOPATHY-ASSOCIATED PROTEIN"/>
    <property type="match status" value="1"/>
</dbReference>
<feature type="compositionally biased region" description="Basic and acidic residues" evidence="1">
    <location>
        <begin position="100"/>
        <end position="115"/>
    </location>
</feature>
<dbReference type="AlphaFoldDB" id="A0A314UZT3"/>
<feature type="compositionally biased region" description="Basic and acidic residues" evidence="1">
    <location>
        <begin position="81"/>
        <end position="91"/>
    </location>
</feature>
<evidence type="ECO:0000313" key="3">
    <source>
        <dbReference type="Proteomes" id="UP000250321"/>
    </source>
</evidence>
<feature type="compositionally biased region" description="Low complexity" evidence="1">
    <location>
        <begin position="32"/>
        <end position="44"/>
    </location>
</feature>
<feature type="region of interest" description="Disordered" evidence="1">
    <location>
        <begin position="32"/>
        <end position="62"/>
    </location>
</feature>
<dbReference type="PANTHER" id="PTHR33870">
    <property type="entry name" value="CARDIOMYOPATHY-ASSOCIATED PROTEIN"/>
    <property type="match status" value="1"/>
</dbReference>
<dbReference type="EMBL" id="PJQY01002727">
    <property type="protein sequence ID" value="PQM43055.1"/>
    <property type="molecule type" value="Genomic_DNA"/>
</dbReference>
<feature type="region of interest" description="Disordered" evidence="1">
    <location>
        <begin position="79"/>
        <end position="160"/>
    </location>
</feature>
<proteinExistence type="predicted"/>
<gene>
    <name evidence="2" type="ORF">Pyn_17117</name>
</gene>
<evidence type="ECO:0000256" key="1">
    <source>
        <dbReference type="SAM" id="MobiDB-lite"/>
    </source>
</evidence>
<dbReference type="Proteomes" id="UP000250321">
    <property type="component" value="Unassembled WGS sequence"/>
</dbReference>
<name>A0A314UZT3_PRUYE</name>
<reference evidence="2 3" key="1">
    <citation type="submission" date="2018-02" db="EMBL/GenBank/DDBJ databases">
        <title>Draft genome of wild Prunus yedoensis var. nudiflora.</title>
        <authorList>
            <person name="Baek S."/>
            <person name="Kim J.-H."/>
            <person name="Choi K."/>
            <person name="Kim G.-B."/>
            <person name="Cho A."/>
            <person name="Jang H."/>
            <person name="Shin C.-H."/>
            <person name="Yu H.-J."/>
            <person name="Mun J.-H."/>
        </authorList>
    </citation>
    <scope>NUCLEOTIDE SEQUENCE [LARGE SCALE GENOMIC DNA]</scope>
    <source>
        <strain evidence="3">cv. Jeju island</strain>
        <tissue evidence="2">Leaf</tissue>
    </source>
</reference>
<comment type="caution">
    <text evidence="2">The sequence shown here is derived from an EMBL/GenBank/DDBJ whole genome shotgun (WGS) entry which is preliminary data.</text>
</comment>
<dbReference type="OrthoDB" id="1908091at2759"/>